<evidence type="ECO:0000313" key="8">
    <source>
        <dbReference type="Proteomes" id="UP000255231"/>
    </source>
</evidence>
<proteinExistence type="inferred from homology"/>
<dbReference type="GO" id="GO:0006310">
    <property type="term" value="P:DNA recombination"/>
    <property type="evidence" value="ECO:0007669"/>
    <property type="project" value="UniProtKB-KW"/>
</dbReference>
<sequence>MSSLLETLISEYSNEYNTDMSVVPYKLPKIYHGGKDFDLSQRWYVYYSYLNPITGKMQRQNPIYMNVNRDYNTVADRMKRLKLISKNLTELLKNGYSPYSDSEVKEKYTIKEAIEWAYELKAATLSDTSIPDYRSKKNQFVKYLEKHGLDVYRSDEFSKKYVQNYMNEIILKNSGKTHNNHKVVLSSFFEILKKNDLISENFIKDIDNQVSKPEKNKSYSKAQLNELFNEVSKDERLFLFVQFISYNILRPIEVARLKFEDLKIHDNPPFLQVKTKNKPLKTKLIPSIMLNSLQNLKFGNPRDLVFKTNDKGIETNEMNRRDYFSGEFKKIKDKLGLGEEYTLYSFRHTFITKLFRELRKERTELETYDLLMRITGHSTLKALKAYLRDIDAELAEDYSEFLE</sequence>
<evidence type="ECO:0000256" key="1">
    <source>
        <dbReference type="ARBA" id="ARBA00008857"/>
    </source>
</evidence>
<evidence type="ECO:0000313" key="7">
    <source>
        <dbReference type="Proteomes" id="UP000185725"/>
    </source>
</evidence>
<comment type="similarity">
    <text evidence="1">Belongs to the 'phage' integrase family.</text>
</comment>
<dbReference type="InterPro" id="IPR050090">
    <property type="entry name" value="Tyrosine_recombinase_XerCD"/>
</dbReference>
<dbReference type="PANTHER" id="PTHR30349:SF41">
    <property type="entry name" value="INTEGRASE_RECOMBINASE PROTEIN MJ0367-RELATED"/>
    <property type="match status" value="1"/>
</dbReference>
<dbReference type="RefSeq" id="WP_076559725.1">
    <property type="nucleotide sequence ID" value="NZ_CP033929.1"/>
</dbReference>
<reference evidence="6 8" key="2">
    <citation type="submission" date="2018-06" db="EMBL/GenBank/DDBJ databases">
        <authorList>
            <consortium name="Pathogen Informatics"/>
            <person name="Doyle S."/>
        </authorList>
    </citation>
    <scope>NUCLEOTIDE SEQUENCE [LARGE SCALE GENOMIC DNA]</scope>
    <source>
        <strain evidence="6 8">NCTC13560</strain>
    </source>
</reference>
<dbReference type="GeneID" id="303674815"/>
<feature type="domain" description="Tyr recombinase" evidence="4">
    <location>
        <begin position="214"/>
        <end position="399"/>
    </location>
</feature>
<dbReference type="Pfam" id="PF00589">
    <property type="entry name" value="Phage_integrase"/>
    <property type="match status" value="1"/>
</dbReference>
<protein>
    <submittedName>
        <fullName evidence="6">Site-specific recombinase XerD</fullName>
    </submittedName>
</protein>
<dbReference type="Gene3D" id="1.10.443.10">
    <property type="entry name" value="Intergrase catalytic core"/>
    <property type="match status" value="1"/>
</dbReference>
<dbReference type="PANTHER" id="PTHR30349">
    <property type="entry name" value="PHAGE INTEGRASE-RELATED"/>
    <property type="match status" value="1"/>
</dbReference>
<name>A0A381F529_9FLAO</name>
<dbReference type="PROSITE" id="PS51898">
    <property type="entry name" value="TYR_RECOMBINASE"/>
    <property type="match status" value="1"/>
</dbReference>
<dbReference type="GO" id="GO:0015074">
    <property type="term" value="P:DNA integration"/>
    <property type="evidence" value="ECO:0007669"/>
    <property type="project" value="InterPro"/>
</dbReference>
<reference evidence="5 7" key="1">
    <citation type="submission" date="2017-01" db="EMBL/GenBank/DDBJ databases">
        <authorList>
            <person name="Varghese N."/>
            <person name="Submissions S."/>
        </authorList>
    </citation>
    <scope>NUCLEOTIDE SEQUENCE [LARGE SCALE GENOMIC DNA]</scope>
    <source>
        <strain evidence="5 7">ATCC 27950</strain>
    </source>
</reference>
<dbReference type="EMBL" id="FTMF01000004">
    <property type="protein sequence ID" value="SIQ34679.1"/>
    <property type="molecule type" value="Genomic_DNA"/>
</dbReference>
<dbReference type="KEGG" id="cil:EG358_13975"/>
<accession>A0A381F529</accession>
<dbReference type="InterPro" id="IPR013762">
    <property type="entry name" value="Integrase-like_cat_sf"/>
</dbReference>
<dbReference type="OrthoDB" id="9806835at2"/>
<evidence type="ECO:0000313" key="6">
    <source>
        <dbReference type="EMBL" id="SUX41242.1"/>
    </source>
</evidence>
<evidence type="ECO:0000313" key="5">
    <source>
        <dbReference type="EMBL" id="SIQ34679.1"/>
    </source>
</evidence>
<evidence type="ECO:0000256" key="3">
    <source>
        <dbReference type="ARBA" id="ARBA00023172"/>
    </source>
</evidence>
<organism evidence="6 8">
    <name type="scientific">Chryseobacterium indoltheticum</name>
    <dbReference type="NCBI Taxonomy" id="254"/>
    <lineage>
        <taxon>Bacteria</taxon>
        <taxon>Pseudomonadati</taxon>
        <taxon>Bacteroidota</taxon>
        <taxon>Flavobacteriia</taxon>
        <taxon>Flavobacteriales</taxon>
        <taxon>Weeksellaceae</taxon>
        <taxon>Chryseobacterium group</taxon>
        <taxon>Chryseobacterium</taxon>
    </lineage>
</organism>
<dbReference type="SUPFAM" id="SSF56349">
    <property type="entry name" value="DNA breaking-rejoining enzymes"/>
    <property type="match status" value="1"/>
</dbReference>
<dbReference type="GO" id="GO:0003677">
    <property type="term" value="F:DNA binding"/>
    <property type="evidence" value="ECO:0007669"/>
    <property type="project" value="UniProtKB-KW"/>
</dbReference>
<dbReference type="Gene3D" id="1.10.150.130">
    <property type="match status" value="1"/>
</dbReference>
<keyword evidence="2" id="KW-0238">DNA-binding</keyword>
<dbReference type="EMBL" id="UFVS01000001">
    <property type="protein sequence ID" value="SUX41242.1"/>
    <property type="molecule type" value="Genomic_DNA"/>
</dbReference>
<keyword evidence="7" id="KW-1185">Reference proteome</keyword>
<dbReference type="InterPro" id="IPR011010">
    <property type="entry name" value="DNA_brk_join_enz"/>
</dbReference>
<evidence type="ECO:0000259" key="4">
    <source>
        <dbReference type="PROSITE" id="PS51898"/>
    </source>
</evidence>
<dbReference type="AlphaFoldDB" id="A0A381F529"/>
<dbReference type="Proteomes" id="UP000255231">
    <property type="component" value="Unassembled WGS sequence"/>
</dbReference>
<gene>
    <name evidence="6" type="ORF">NCTC13560_00034</name>
    <name evidence="5" type="ORF">SAMN05421682_104170</name>
</gene>
<evidence type="ECO:0000256" key="2">
    <source>
        <dbReference type="ARBA" id="ARBA00023125"/>
    </source>
</evidence>
<dbReference type="InterPro" id="IPR002104">
    <property type="entry name" value="Integrase_catalytic"/>
</dbReference>
<dbReference type="Proteomes" id="UP000185725">
    <property type="component" value="Unassembled WGS sequence"/>
</dbReference>
<keyword evidence="3" id="KW-0233">DNA recombination</keyword>
<dbReference type="InterPro" id="IPR010998">
    <property type="entry name" value="Integrase_recombinase_N"/>
</dbReference>